<gene>
    <name evidence="3" type="ORF">K8F61_09740</name>
</gene>
<evidence type="ECO:0000256" key="1">
    <source>
        <dbReference type="SAM" id="MobiDB-lite"/>
    </source>
</evidence>
<evidence type="ECO:0000313" key="3">
    <source>
        <dbReference type="EMBL" id="UGS24991.1"/>
    </source>
</evidence>
<name>A0ABY3RQ34_9MICO</name>
<sequence>MRNTFRGYYPPSDEELEKIWDEGVIVLDTNAMLNILRYSAATRDELLDLLNKKKEQVWIPYQVGLEFHRNRRGMPGQLTKAFDDVKVALDSSVGRIDAALNELRRHARQEADELGAAFDEHAKKLKKKLRRIGKKHADAVTSEQVQAATFNKISELYEDRVGPRYDDDRLKEIFREGEARYIKQVPPGYRDAATKKDDSKYGDLVLWRQILDHAEIVKRPLLFVTDDGKDDWWQKHGSQKIGPRPELVEEYFDASGYRAHFYTSRSFLHFAKERGESVSEEAVEEVREISKQAKRFAIDADLNRLAASGLFNVDPPNIQLTDSTRRMLSELAESAAASPLALWAREVENLRLTDYVRRNLALHSRDIQEIQELMARASGLALRKQYGDIVDEGPARAYVGSPNLDSELLHSNNEEEEDDDDDEEPSGGQ</sequence>
<keyword evidence="4" id="KW-1185">Reference proteome</keyword>
<feature type="compositionally biased region" description="Acidic residues" evidence="1">
    <location>
        <begin position="414"/>
        <end position="429"/>
    </location>
</feature>
<dbReference type="Proteomes" id="UP001199642">
    <property type="component" value="Chromosome"/>
</dbReference>
<reference evidence="3 4" key="1">
    <citation type="submission" date="2023-01" db="EMBL/GenBank/DDBJ databases">
        <title>Characterization of estradiol degrading bacteria Microbacterium sp. MZT7 and reveal degrading genes through genome analysis.</title>
        <authorList>
            <person name="Hao P."/>
            <person name="Gao Y."/>
        </authorList>
    </citation>
    <scope>NUCLEOTIDE SEQUENCE [LARGE SCALE GENOMIC DNA]</scope>
    <source>
        <strain evidence="3 4">MZT7</strain>
    </source>
</reference>
<feature type="domain" description="PIN like" evidence="2">
    <location>
        <begin position="24"/>
        <end position="247"/>
    </location>
</feature>
<protein>
    <submittedName>
        <fullName evidence="3">PIN domain-containing protein</fullName>
    </submittedName>
</protein>
<evidence type="ECO:0000313" key="4">
    <source>
        <dbReference type="Proteomes" id="UP001199642"/>
    </source>
</evidence>
<feature type="region of interest" description="Disordered" evidence="1">
    <location>
        <begin position="395"/>
        <end position="429"/>
    </location>
</feature>
<proteinExistence type="predicted"/>
<evidence type="ECO:0000259" key="2">
    <source>
        <dbReference type="Pfam" id="PF18476"/>
    </source>
</evidence>
<dbReference type="Pfam" id="PF18476">
    <property type="entry name" value="PIN_8"/>
    <property type="match status" value="1"/>
</dbReference>
<accession>A0ABY3RQ34</accession>
<organism evidence="3 4">
    <name type="scientific">Microbacterium resistens</name>
    <dbReference type="NCBI Taxonomy" id="156977"/>
    <lineage>
        <taxon>Bacteria</taxon>
        <taxon>Bacillati</taxon>
        <taxon>Actinomycetota</taxon>
        <taxon>Actinomycetes</taxon>
        <taxon>Micrococcales</taxon>
        <taxon>Microbacteriaceae</taxon>
        <taxon>Microbacterium</taxon>
    </lineage>
</organism>
<dbReference type="InterPro" id="IPR041578">
    <property type="entry name" value="PIN_8"/>
</dbReference>
<dbReference type="RefSeq" id="WP_231818861.1">
    <property type="nucleotide sequence ID" value="NZ_CP082781.1"/>
</dbReference>
<dbReference type="EMBL" id="CP082781">
    <property type="protein sequence ID" value="UGS24991.1"/>
    <property type="molecule type" value="Genomic_DNA"/>
</dbReference>